<dbReference type="Gene3D" id="2.60.120.260">
    <property type="entry name" value="Galactose-binding domain-like"/>
    <property type="match status" value="1"/>
</dbReference>
<dbReference type="Gene3D" id="2.60.120.200">
    <property type="match status" value="1"/>
</dbReference>
<dbReference type="OrthoDB" id="9809583at2"/>
<dbReference type="Pfam" id="PF03422">
    <property type="entry name" value="CBM_6"/>
    <property type="match status" value="1"/>
</dbReference>
<dbReference type="InterPro" id="IPR001919">
    <property type="entry name" value="CBD2"/>
</dbReference>
<sequence length="1326" mass="145583">MNKPIKMQPLAFSIALISGAALNPLIASDTLPYQFVVSPYSEYSADEIYVAVVGYQDGGYAFMDFDNDFEINQMDASDNTLSGGDGYSYIDMFKPLSEIEDQTIPMPELSSVRMYIGFGSPLYIRYDTIADSGGYVAPTINNEGDANYGLRFEIVELTYNDYGLWTNTTRVDSYQYPMGIEVWGNNGFYKRVGELLTHDEIVTAWQSMTNEEYQFENLYLVDGDYDIILNPSHHEDFSTNGQYEDYFDDYVNAVWTRYSSENLCLSIGEAGKWVGKVNSDNEFVFTEYTDSYTDENSGCSNVSVTADAMISDAPSTYEILSASGVLAEDVSETSDTDNDKNIQKHFSAGFNRGVIDLDAGYDEWISWDDAESFFNNSYYGDNNYVEFWHNEDISFEGETYAFAYDDVFDYSSTIHTTDPEEIQITLGGFAADEYVAATAIELSCESLTLTTGSSTTLTAEVEPGDASNSTVVWSSSNSSIVSVDDGEITGIDTGSATITASSYTEDVSASCVVTIADEVDENFIERIEAEDYTDMYGVQTETTSDTDGGENVGWIDPDDWMEYSIDVPASGTYQLNFRLASPYSIGSFNVLTGDEVLASVSVDYTGSYQSWVTQSTEVYLSEGEQTLTIYVTGDGWNINWFEIYSTDDSGSSADDSASDSTTEESVDSGEPTDETTEEDSSVDDSATDSALDDADSVQDTETTGSCSFEYSVVNAWNSGYVATVTVTNNSTSAATGWNMSLNYSDDTSINSSWNADVTGTAPDYSASNLSWNGAIGAGESISWGLQTSSSTDYVLPSVSGSCEGIETDSNDDVTNDDNSTDDGSTDDGTTDDGATDDSTESSGDWSLIWQDEFDTDEIDTSKWDLEENCWGGGNNEQQCYTDQESNAYIDDSILYITAINESYTGASANEDDASYDASNTTTLPYTSARLRTKNLADFKYGRFEIRAKLPSGQGTWPAIWMLPTDYVYGTWAASGEIDIMEAVNLGTESDASDAEDGELERRVYGTLHYGETWPDNVYSGTNYELPDGESPADDFHVYAIEWEEGAIRWYVDGVHYATQTSDSWYTQYEDENGDTVNGEGAAPFDEYFHIIMNLAVGGDWAANVNETGIDSTAFPAQMAVDYVRVYECSADPDTGLGCATESDDAELVEGYTAPEIITLDEDFLSTPLTMIYEDSLDDNLYFQSYNPDGTISYSEVAADDHGTVLQIDKTGTTGNVYLATGTDADFSDWVENGAIVFDMRVLSKADDAEFLIKLDSGWPYVSDYSVALPSDTEWVETTIMISDILANDNSYSAGNYADITSIINLLVLEPTDEMSIQLDNIRLEEQ</sequence>
<reference evidence="9 10" key="1">
    <citation type="submission" date="2019-03" db="EMBL/GenBank/DDBJ databases">
        <title>Genomic Encyclopedia of Archaeal and Bacterial Type Strains, Phase II (KMG-II): from individual species to whole genera.</title>
        <authorList>
            <person name="Goeker M."/>
        </authorList>
    </citation>
    <scope>NUCLEOTIDE SEQUENCE [LARGE SCALE GENOMIC DNA]</scope>
    <source>
        <strain evidence="9 10">DSM 15388</strain>
    </source>
</reference>
<proteinExistence type="inferred from homology"/>
<dbReference type="SMART" id="SM00635">
    <property type="entry name" value="BID_2"/>
    <property type="match status" value="1"/>
</dbReference>
<dbReference type="PROSITE" id="PS51175">
    <property type="entry name" value="CBM6"/>
    <property type="match status" value="1"/>
</dbReference>
<keyword evidence="10" id="KW-1185">Reference proteome</keyword>
<evidence type="ECO:0000313" key="9">
    <source>
        <dbReference type="EMBL" id="TCS41772.1"/>
    </source>
</evidence>
<dbReference type="InterPro" id="IPR013320">
    <property type="entry name" value="ConA-like_dom_sf"/>
</dbReference>
<evidence type="ECO:0000259" key="7">
    <source>
        <dbReference type="PROSITE" id="PS51762"/>
    </source>
</evidence>
<comment type="caution">
    <text evidence="9">The sequence shown here is derived from an EMBL/GenBank/DDBJ whole genome shotgun (WGS) entry which is preliminary data.</text>
</comment>
<dbReference type="GO" id="GO:0004553">
    <property type="term" value="F:hydrolase activity, hydrolyzing O-glycosyl compounds"/>
    <property type="evidence" value="ECO:0007669"/>
    <property type="project" value="InterPro"/>
</dbReference>
<dbReference type="InterPro" id="IPR005084">
    <property type="entry name" value="CBM6"/>
</dbReference>
<dbReference type="GO" id="GO:0030247">
    <property type="term" value="F:polysaccharide binding"/>
    <property type="evidence" value="ECO:0007669"/>
    <property type="project" value="UniProtKB-UniRule"/>
</dbReference>
<feature type="domain" description="GH64" evidence="8">
    <location>
        <begin position="28"/>
        <end position="428"/>
    </location>
</feature>
<protein>
    <submittedName>
        <fullName evidence="9">Beta-glucanase (GH16 family)</fullName>
    </submittedName>
</protein>
<evidence type="ECO:0000259" key="6">
    <source>
        <dbReference type="PROSITE" id="PS51175"/>
    </source>
</evidence>
<dbReference type="RefSeq" id="WP_132701225.1">
    <property type="nucleotide sequence ID" value="NZ_SLZR01000005.1"/>
</dbReference>
<dbReference type="InterPro" id="IPR003343">
    <property type="entry name" value="Big_2"/>
</dbReference>
<dbReference type="Pfam" id="PF16483">
    <property type="entry name" value="Glyco_hydro_64"/>
    <property type="match status" value="1"/>
</dbReference>
<dbReference type="SUPFAM" id="SSF49899">
    <property type="entry name" value="Concanavalin A-like lectins/glucanases"/>
    <property type="match status" value="1"/>
</dbReference>
<dbReference type="InterPro" id="IPR050546">
    <property type="entry name" value="Glycosyl_Hydrlase_16"/>
</dbReference>
<dbReference type="SUPFAM" id="SSF49373">
    <property type="entry name" value="Invasin/intimin cell-adhesion fragments"/>
    <property type="match status" value="1"/>
</dbReference>
<evidence type="ECO:0000259" key="5">
    <source>
        <dbReference type="PROSITE" id="PS51173"/>
    </source>
</evidence>
<comment type="similarity">
    <text evidence="1">Belongs to the glycosyl hydrolase 16 family.</text>
</comment>
<dbReference type="PROSITE" id="PS52006">
    <property type="entry name" value="GH64"/>
    <property type="match status" value="1"/>
</dbReference>
<dbReference type="GO" id="GO:0005975">
    <property type="term" value="P:carbohydrate metabolic process"/>
    <property type="evidence" value="ECO:0007669"/>
    <property type="project" value="InterPro"/>
</dbReference>
<evidence type="ECO:0000256" key="2">
    <source>
        <dbReference type="ARBA" id="ARBA00022729"/>
    </source>
</evidence>
<feature type="compositionally biased region" description="Acidic residues" evidence="3">
    <location>
        <begin position="805"/>
        <end position="839"/>
    </location>
</feature>
<dbReference type="Gene3D" id="2.60.120.430">
    <property type="entry name" value="Galactose-binding lectin"/>
    <property type="match status" value="1"/>
</dbReference>
<dbReference type="Pfam" id="PF00553">
    <property type="entry name" value="CBM_2"/>
    <property type="match status" value="1"/>
</dbReference>
<dbReference type="InterPro" id="IPR032477">
    <property type="entry name" value="Glyco_hydro_64"/>
</dbReference>
<dbReference type="CDD" id="cd08023">
    <property type="entry name" value="GH16_laminarinase_like"/>
    <property type="match status" value="1"/>
</dbReference>
<dbReference type="Proteomes" id="UP000295793">
    <property type="component" value="Unassembled WGS sequence"/>
</dbReference>
<dbReference type="InterPro" id="IPR000757">
    <property type="entry name" value="Beta-glucanase-like"/>
</dbReference>
<dbReference type="Gene3D" id="2.60.110.10">
    <property type="entry name" value="Thaumatin"/>
    <property type="match status" value="2"/>
</dbReference>
<organism evidence="9 10">
    <name type="scientific">Reinekea marinisedimentorum</name>
    <dbReference type="NCBI Taxonomy" id="230495"/>
    <lineage>
        <taxon>Bacteria</taxon>
        <taxon>Pseudomonadati</taxon>
        <taxon>Pseudomonadota</taxon>
        <taxon>Gammaproteobacteria</taxon>
        <taxon>Oceanospirillales</taxon>
        <taxon>Saccharospirillaceae</taxon>
        <taxon>Reinekea</taxon>
    </lineage>
</organism>
<feature type="compositionally biased region" description="Low complexity" evidence="3">
    <location>
        <begin position="648"/>
        <end position="660"/>
    </location>
</feature>
<keyword evidence="2 4" id="KW-0732">Signal</keyword>
<dbReference type="InterPro" id="IPR008979">
    <property type="entry name" value="Galactose-bd-like_sf"/>
</dbReference>
<dbReference type="PANTHER" id="PTHR10963">
    <property type="entry name" value="GLYCOSYL HYDROLASE-RELATED"/>
    <property type="match status" value="1"/>
</dbReference>
<dbReference type="InterPro" id="IPR008965">
    <property type="entry name" value="CBM2/CBM3_carb-bd_dom_sf"/>
</dbReference>
<feature type="domain" description="CBM2" evidence="5">
    <location>
        <begin position="699"/>
        <end position="799"/>
    </location>
</feature>
<accession>A0A4R3I8X1</accession>
<name>A0A4R3I8X1_9GAMM</name>
<evidence type="ECO:0000256" key="1">
    <source>
        <dbReference type="ARBA" id="ARBA00006865"/>
    </source>
</evidence>
<dbReference type="InterPro" id="IPR006584">
    <property type="entry name" value="Cellulose-bd_IV"/>
</dbReference>
<evidence type="ECO:0000256" key="4">
    <source>
        <dbReference type="SAM" id="SignalP"/>
    </source>
</evidence>
<dbReference type="Pfam" id="PF00722">
    <property type="entry name" value="Glyco_hydro_16"/>
    <property type="match status" value="1"/>
</dbReference>
<feature type="region of interest" description="Disordered" evidence="3">
    <location>
        <begin position="797"/>
        <end position="850"/>
    </location>
</feature>
<dbReference type="SUPFAM" id="SSF49785">
    <property type="entry name" value="Galactose-binding domain-like"/>
    <property type="match status" value="1"/>
</dbReference>
<dbReference type="SMART" id="SM00606">
    <property type="entry name" value="CBD_IV"/>
    <property type="match status" value="1"/>
</dbReference>
<evidence type="ECO:0000313" key="10">
    <source>
        <dbReference type="Proteomes" id="UP000295793"/>
    </source>
</evidence>
<dbReference type="EMBL" id="SLZR01000005">
    <property type="protein sequence ID" value="TCS41772.1"/>
    <property type="molecule type" value="Genomic_DNA"/>
</dbReference>
<dbReference type="PROSITE" id="PS51173">
    <property type="entry name" value="CBM2"/>
    <property type="match status" value="1"/>
</dbReference>
<dbReference type="InterPro" id="IPR037176">
    <property type="entry name" value="Osmotin/thaumatin-like_sf"/>
</dbReference>
<evidence type="ECO:0000259" key="8">
    <source>
        <dbReference type="PROSITE" id="PS52006"/>
    </source>
</evidence>
<dbReference type="CDD" id="cd04080">
    <property type="entry name" value="CBM6_cellulase-like"/>
    <property type="match status" value="1"/>
</dbReference>
<feature type="signal peptide" evidence="4">
    <location>
        <begin position="1"/>
        <end position="27"/>
    </location>
</feature>
<dbReference type="InterPro" id="IPR008964">
    <property type="entry name" value="Invasin/intimin_cell_adhesion"/>
</dbReference>
<feature type="chain" id="PRO_5020316381" evidence="4">
    <location>
        <begin position="28"/>
        <end position="1326"/>
    </location>
</feature>
<dbReference type="SUPFAM" id="SSF49384">
    <property type="entry name" value="Carbohydrate-binding domain"/>
    <property type="match status" value="1"/>
</dbReference>
<dbReference type="InterPro" id="IPR012291">
    <property type="entry name" value="CBM2_carb-bd_dom_sf"/>
</dbReference>
<dbReference type="PANTHER" id="PTHR10963:SF55">
    <property type="entry name" value="GLYCOSIDE HYDROLASE FAMILY 16 PROTEIN"/>
    <property type="match status" value="1"/>
</dbReference>
<dbReference type="Gene3D" id="2.60.40.290">
    <property type="match status" value="1"/>
</dbReference>
<dbReference type="Pfam" id="PF02368">
    <property type="entry name" value="Big_2"/>
    <property type="match status" value="1"/>
</dbReference>
<dbReference type="PROSITE" id="PS51762">
    <property type="entry name" value="GH16_2"/>
    <property type="match status" value="1"/>
</dbReference>
<feature type="region of interest" description="Disordered" evidence="3">
    <location>
        <begin position="648"/>
        <end position="703"/>
    </location>
</feature>
<evidence type="ECO:0000256" key="3">
    <source>
        <dbReference type="SAM" id="MobiDB-lite"/>
    </source>
</evidence>
<feature type="domain" description="CBM6" evidence="6">
    <location>
        <begin position="525"/>
        <end position="644"/>
    </location>
</feature>
<gene>
    <name evidence="9" type="ORF">BCF53_105200</name>
</gene>
<feature type="compositionally biased region" description="Acidic residues" evidence="3">
    <location>
        <begin position="661"/>
        <end position="698"/>
    </location>
</feature>
<feature type="domain" description="GH16" evidence="7">
    <location>
        <begin position="847"/>
        <end position="1131"/>
    </location>
</feature>
<dbReference type="Gene3D" id="2.60.40.1080">
    <property type="match status" value="1"/>
</dbReference>
<dbReference type="SMART" id="SM00637">
    <property type="entry name" value="CBD_II"/>
    <property type="match status" value="1"/>
</dbReference>